<feature type="chain" id="PRO_5020843273" description="Outer membrane protein beta-barrel domain-containing protein" evidence="1">
    <location>
        <begin position="22"/>
        <end position="202"/>
    </location>
</feature>
<feature type="signal peptide" evidence="1">
    <location>
        <begin position="1"/>
        <end position="21"/>
    </location>
</feature>
<dbReference type="OrthoDB" id="9826917at2"/>
<protein>
    <recommendedName>
        <fullName evidence="4">Outer membrane protein beta-barrel domain-containing protein</fullName>
    </recommendedName>
</protein>
<reference evidence="2 3" key="1">
    <citation type="submission" date="2019-02" db="EMBL/GenBank/DDBJ databases">
        <title>Bacterial novel species Emticicia sp. 17J42-9 isolated from soil.</title>
        <authorList>
            <person name="Jung H.-Y."/>
        </authorList>
    </citation>
    <scope>NUCLEOTIDE SEQUENCE [LARGE SCALE GENOMIC DNA]</scope>
    <source>
        <strain evidence="2 3">17J42-9</strain>
    </source>
</reference>
<evidence type="ECO:0008006" key="4">
    <source>
        <dbReference type="Google" id="ProtNLM"/>
    </source>
</evidence>
<accession>A0A4Q5LW47</accession>
<sequence length="202" mass="22709">MKTTITLVVSTFISFSSLAQSELKNTIGLSGGFTLFGTGDIKGYNFTPKYERQLTKRIAFQSQLSFANAQRYNSVNDLALVTNPYTISYLQSSSKKLNTGLLVGIYKRKSHFWGISASAGIVISSQFRYGGYMINPDKNPPVGLEYIPNPPYFQRYLSLGFGAGIEYRYTISKHFKLGLEAAYQEYHLDTEARINFGVYYSL</sequence>
<proteinExistence type="predicted"/>
<dbReference type="Proteomes" id="UP000293162">
    <property type="component" value="Unassembled WGS sequence"/>
</dbReference>
<evidence type="ECO:0000313" key="3">
    <source>
        <dbReference type="Proteomes" id="UP000293162"/>
    </source>
</evidence>
<keyword evidence="3" id="KW-1185">Reference proteome</keyword>
<name>A0A4Q5LW47_9BACT</name>
<dbReference type="AlphaFoldDB" id="A0A4Q5LW47"/>
<gene>
    <name evidence="2" type="ORF">EWM59_20385</name>
</gene>
<dbReference type="EMBL" id="SEWF01000037">
    <property type="protein sequence ID" value="RYU93767.1"/>
    <property type="molecule type" value="Genomic_DNA"/>
</dbReference>
<organism evidence="2 3">
    <name type="scientific">Emticicia agri</name>
    <dbReference type="NCBI Taxonomy" id="2492393"/>
    <lineage>
        <taxon>Bacteria</taxon>
        <taxon>Pseudomonadati</taxon>
        <taxon>Bacteroidota</taxon>
        <taxon>Cytophagia</taxon>
        <taxon>Cytophagales</taxon>
        <taxon>Leadbetterellaceae</taxon>
        <taxon>Emticicia</taxon>
    </lineage>
</organism>
<evidence type="ECO:0000256" key="1">
    <source>
        <dbReference type="SAM" id="SignalP"/>
    </source>
</evidence>
<dbReference type="RefSeq" id="WP_130023097.1">
    <property type="nucleotide sequence ID" value="NZ_SEWF01000037.1"/>
</dbReference>
<comment type="caution">
    <text evidence="2">The sequence shown here is derived from an EMBL/GenBank/DDBJ whole genome shotgun (WGS) entry which is preliminary data.</text>
</comment>
<keyword evidence="1" id="KW-0732">Signal</keyword>
<evidence type="ECO:0000313" key="2">
    <source>
        <dbReference type="EMBL" id="RYU93767.1"/>
    </source>
</evidence>